<dbReference type="STRING" id="1379910.TH63_05475"/>
<dbReference type="EMBL" id="CP010777">
    <property type="protein sequence ID" value="AKQ45205.1"/>
    <property type="molecule type" value="Genomic_DNA"/>
</dbReference>
<proteinExistence type="predicted"/>
<accession>A0A0H4VHM8</accession>
<feature type="compositionally biased region" description="Polar residues" evidence="1">
    <location>
        <begin position="185"/>
        <end position="196"/>
    </location>
</feature>
<feature type="compositionally biased region" description="Low complexity" evidence="1">
    <location>
        <begin position="214"/>
        <end position="225"/>
    </location>
</feature>
<reference evidence="2 3" key="1">
    <citation type="submission" date="2015-01" db="EMBL/GenBank/DDBJ databases">
        <title>Rufibacter sp./DG31D/ whole genome sequencing.</title>
        <authorList>
            <person name="Kim M.K."/>
            <person name="Srinivasan S."/>
            <person name="Lee J.-J."/>
        </authorList>
    </citation>
    <scope>NUCLEOTIDE SEQUENCE [LARGE SCALE GENOMIC DNA]</scope>
    <source>
        <strain evidence="2 3">DG31D</strain>
    </source>
</reference>
<evidence type="ECO:0000256" key="1">
    <source>
        <dbReference type="SAM" id="MobiDB-lite"/>
    </source>
</evidence>
<evidence type="ECO:0000313" key="2">
    <source>
        <dbReference type="EMBL" id="AKQ45205.1"/>
    </source>
</evidence>
<sequence>MVASSTFKQELLLREYGRNVQNIVQYILTVEDRTKRTQLAQLLVNLMGRLNPNVKDIQDAQQTLWNHLYVMSDGKLDVDAPYTLSAMEYLNEKPQRVEYPTQTPKYKHYGSNLERLIEKAKQINDPQEREAAIISVGKLMKVLYRTYNKDSVSDQVIMENLRDLSKGELDLDLALVEKGGLFESNIKTPQGPGNTYQRDQREPRDQREQKYKSNKNQNQNRSKNK</sequence>
<dbReference type="Pfam" id="PF14123">
    <property type="entry name" value="DUF4290"/>
    <property type="match status" value="1"/>
</dbReference>
<dbReference type="InterPro" id="IPR025632">
    <property type="entry name" value="DUF4290"/>
</dbReference>
<feature type="compositionally biased region" description="Basic and acidic residues" evidence="1">
    <location>
        <begin position="198"/>
        <end position="211"/>
    </location>
</feature>
<dbReference type="PATRIC" id="fig|1379910.4.peg.1196"/>
<feature type="region of interest" description="Disordered" evidence="1">
    <location>
        <begin position="183"/>
        <end position="225"/>
    </location>
</feature>
<protein>
    <recommendedName>
        <fullName evidence="4">DUF4290 domain-containing protein</fullName>
    </recommendedName>
</protein>
<organism evidence="2 3">
    <name type="scientific">Rufibacter radiotolerans</name>
    <dbReference type="NCBI Taxonomy" id="1379910"/>
    <lineage>
        <taxon>Bacteria</taxon>
        <taxon>Pseudomonadati</taxon>
        <taxon>Bacteroidota</taxon>
        <taxon>Cytophagia</taxon>
        <taxon>Cytophagales</taxon>
        <taxon>Hymenobacteraceae</taxon>
        <taxon>Rufibacter</taxon>
    </lineage>
</organism>
<dbReference type="KEGG" id="ruf:TH63_05475"/>
<dbReference type="Proteomes" id="UP000036458">
    <property type="component" value="Chromosome"/>
</dbReference>
<dbReference type="RefSeq" id="WP_048920060.1">
    <property type="nucleotide sequence ID" value="NZ_CP010777.1"/>
</dbReference>
<dbReference type="AlphaFoldDB" id="A0A0H4VHM8"/>
<dbReference type="OrthoDB" id="1466969at2"/>
<gene>
    <name evidence="2" type="ORF">TH63_05475</name>
</gene>
<evidence type="ECO:0008006" key="4">
    <source>
        <dbReference type="Google" id="ProtNLM"/>
    </source>
</evidence>
<keyword evidence="3" id="KW-1185">Reference proteome</keyword>
<name>A0A0H4VHM8_9BACT</name>
<evidence type="ECO:0000313" key="3">
    <source>
        <dbReference type="Proteomes" id="UP000036458"/>
    </source>
</evidence>